<dbReference type="EMBL" id="CP132968">
    <property type="protein sequence ID" value="WMD16728.1"/>
    <property type="molecule type" value="Genomic_DNA"/>
</dbReference>
<dbReference type="RefSeq" id="WP_227054192.1">
    <property type="nucleotide sequence ID" value="NZ_CP132968.1"/>
</dbReference>
<keyword evidence="1" id="KW-0472">Membrane</keyword>
<dbReference type="EMBL" id="CYXT01000009">
    <property type="protein sequence ID" value="CUM91724.1"/>
    <property type="molecule type" value="Genomic_DNA"/>
</dbReference>
<reference evidence="3 5" key="1">
    <citation type="submission" date="2015-09" db="EMBL/GenBank/DDBJ databases">
        <authorList>
            <consortium name="Pathogen Informatics"/>
        </authorList>
    </citation>
    <scope>NUCLEOTIDE SEQUENCE [LARGE SCALE GENOMIC DNA]</scope>
    <source>
        <strain evidence="3 5">2789STDY5608868</strain>
    </source>
</reference>
<dbReference type="Proteomes" id="UP001243496">
    <property type="component" value="Chromosome"/>
</dbReference>
<feature type="transmembrane region" description="Helical" evidence="1">
    <location>
        <begin position="223"/>
        <end position="240"/>
    </location>
</feature>
<evidence type="ECO:0000313" key="4">
    <source>
        <dbReference type="EMBL" id="WMD16728.1"/>
    </source>
</evidence>
<feature type="chain" id="PRO_5008011678" evidence="2">
    <location>
        <begin position="24"/>
        <end position="247"/>
    </location>
</feature>
<dbReference type="GeneID" id="92739964"/>
<proteinExistence type="predicted"/>
<evidence type="ECO:0000256" key="2">
    <source>
        <dbReference type="SAM" id="SignalP"/>
    </source>
</evidence>
<evidence type="ECO:0000313" key="5">
    <source>
        <dbReference type="Proteomes" id="UP000095598"/>
    </source>
</evidence>
<name>A0A173SM25_ANAHA</name>
<keyword evidence="1" id="KW-1133">Transmembrane helix</keyword>
<feature type="signal peptide" evidence="2">
    <location>
        <begin position="1"/>
        <end position="23"/>
    </location>
</feature>
<gene>
    <name evidence="3" type="ORF">ERS852425_01443</name>
    <name evidence="4" type="ORF">RBI15_01110</name>
</gene>
<keyword evidence="1" id="KW-0812">Transmembrane</keyword>
<protein>
    <submittedName>
        <fullName evidence="3">Uncharacterized protein</fullName>
    </submittedName>
</protein>
<sequence length="247" mass="28960">MRRITVYFICLFMMLGNIKFVSADTEINRIMNNKNQDVLFVGSVTYVSDNYFVLSAKDYINTESTSEAIAKRTEDHRYVIMKNENIKYTSSYHEKTTVEEGDHVIASLKKTKGKWTISNGLYETDSDDYQKLAVKAYNKNPDVQSIMLKYFVNTDGMMKKFSCNTDGSKVYYQSKKIYDARWNMKKYLTIEEIRNSEKLKQMDHKTSLVDDIEEKTTFKTRKWIMFVIDMAAIVVVIGLLKNRKKKF</sequence>
<evidence type="ECO:0000313" key="3">
    <source>
        <dbReference type="EMBL" id="CUM91724.1"/>
    </source>
</evidence>
<evidence type="ECO:0000256" key="1">
    <source>
        <dbReference type="SAM" id="Phobius"/>
    </source>
</evidence>
<accession>A0A173SM25</accession>
<reference evidence="4" key="2">
    <citation type="submission" date="2023-08" db="EMBL/GenBank/DDBJ databases">
        <title>Complete Genome Sequences of butyrate producing Anaerostipes hadrus strains BA1 and GIF7 isolated from the terminal ileum of a healthy lean male.</title>
        <authorList>
            <person name="Low A."/>
            <person name="Sheludchenko M."/>
            <person name="Cheng H.E."/>
            <person name="Koh X.Q."/>
            <person name="Lee J."/>
        </authorList>
    </citation>
    <scope>NUCLEOTIDE SEQUENCE</scope>
    <source>
        <strain evidence="4">BA1</strain>
    </source>
</reference>
<organism evidence="3 5">
    <name type="scientific">Anaerostipes hadrus</name>
    <dbReference type="NCBI Taxonomy" id="649756"/>
    <lineage>
        <taxon>Bacteria</taxon>
        <taxon>Bacillati</taxon>
        <taxon>Bacillota</taxon>
        <taxon>Clostridia</taxon>
        <taxon>Lachnospirales</taxon>
        <taxon>Lachnospiraceae</taxon>
        <taxon>Anaerostipes</taxon>
    </lineage>
</organism>
<keyword evidence="2" id="KW-0732">Signal</keyword>
<dbReference type="Proteomes" id="UP000095598">
    <property type="component" value="Unassembled WGS sequence"/>
</dbReference>
<dbReference type="AlphaFoldDB" id="A0A173SM25"/>